<evidence type="ECO:0000256" key="7">
    <source>
        <dbReference type="ARBA" id="ARBA00037565"/>
    </source>
</evidence>
<gene>
    <name evidence="11" type="ORF">CBER1_09370</name>
</gene>
<dbReference type="AlphaFoldDB" id="A0A2S6BWS1"/>
<evidence type="ECO:0000256" key="1">
    <source>
        <dbReference type="ARBA" id="ARBA00004115"/>
    </source>
</evidence>
<proteinExistence type="inferred from homology"/>
<dbReference type="PANTHER" id="PTHR12924">
    <property type="entry name" value="TRANSLOCON-ASSOCIATED PROTEIN, ALPHA SUBUNIT"/>
    <property type="match status" value="1"/>
</dbReference>
<comment type="similarity">
    <text evidence="8">Belongs to the IRC22 family.</text>
</comment>
<dbReference type="Proteomes" id="UP000237631">
    <property type="component" value="Unassembled WGS sequence"/>
</dbReference>
<sequence>MIRAPSRAKKTLFRHEQAMVKVSISTLFRKLLPLTFHTHHTFFAEMVSFKLATLVVAAFSAVNVLAQDNVKVEDAAADAEQPNIADLSIEEMQKFMESGKETWAAEQRQKPLKASFNVSFPEAEIFGVKLVNGRPTRTLITVTNNEDTEINVLAAVAGLYSPLGQVGAPDPPQSVRNLTAAKFGKSIAPHTSETFTYAYATIMQPQDILLEVNAIITRGPAVFTSTVFRENVSVVEAPTSLLDPQVIFLYLFLLAAFGGTVYFIYNTWITTLFPQKKRGGKGGERAKRSTAGSKPVDPSEQVPVVGADGPAVTSGSSKGYDESWIPAEHLQRPQARRVGSGRPKSRAA</sequence>
<evidence type="ECO:0000256" key="3">
    <source>
        <dbReference type="ARBA" id="ARBA00022729"/>
    </source>
</evidence>
<protein>
    <submittedName>
        <fullName evidence="11">Uncharacterized protein</fullName>
    </submittedName>
</protein>
<dbReference type="InterPro" id="IPR005595">
    <property type="entry name" value="TRAP_alpha"/>
</dbReference>
<dbReference type="PANTHER" id="PTHR12924:SF0">
    <property type="entry name" value="TRANSLOCON-ASSOCIATED PROTEIN SUBUNIT ALPHA"/>
    <property type="match status" value="1"/>
</dbReference>
<evidence type="ECO:0000256" key="5">
    <source>
        <dbReference type="ARBA" id="ARBA00022989"/>
    </source>
</evidence>
<evidence type="ECO:0000313" key="11">
    <source>
        <dbReference type="EMBL" id="PPJ51930.1"/>
    </source>
</evidence>
<evidence type="ECO:0000256" key="2">
    <source>
        <dbReference type="ARBA" id="ARBA00022692"/>
    </source>
</evidence>
<evidence type="ECO:0000256" key="9">
    <source>
        <dbReference type="SAM" id="MobiDB-lite"/>
    </source>
</evidence>
<keyword evidence="3" id="KW-0732">Signal</keyword>
<dbReference type="Pfam" id="PF03896">
    <property type="entry name" value="TRAP_alpha"/>
    <property type="match status" value="1"/>
</dbReference>
<dbReference type="EMBL" id="PNEN01001732">
    <property type="protein sequence ID" value="PPJ51930.1"/>
    <property type="molecule type" value="Genomic_DNA"/>
</dbReference>
<keyword evidence="4" id="KW-0256">Endoplasmic reticulum</keyword>
<keyword evidence="6 10" id="KW-0472">Membrane</keyword>
<evidence type="ECO:0000256" key="8">
    <source>
        <dbReference type="ARBA" id="ARBA00038311"/>
    </source>
</evidence>
<dbReference type="STRING" id="357750.A0A2S6BWS1"/>
<comment type="subcellular location">
    <subcellularLocation>
        <location evidence="1">Endoplasmic reticulum membrane</location>
        <topology evidence="1">Single-pass type I membrane protein</topology>
    </subcellularLocation>
</comment>
<organism evidence="11 12">
    <name type="scientific">Cercospora berteroae</name>
    <dbReference type="NCBI Taxonomy" id="357750"/>
    <lineage>
        <taxon>Eukaryota</taxon>
        <taxon>Fungi</taxon>
        <taxon>Dikarya</taxon>
        <taxon>Ascomycota</taxon>
        <taxon>Pezizomycotina</taxon>
        <taxon>Dothideomycetes</taxon>
        <taxon>Dothideomycetidae</taxon>
        <taxon>Mycosphaerellales</taxon>
        <taxon>Mycosphaerellaceae</taxon>
        <taxon>Cercospora</taxon>
    </lineage>
</organism>
<comment type="function">
    <text evidence="7">Is probably involved in a pathway contributing to genomic integrity.</text>
</comment>
<reference evidence="12" key="1">
    <citation type="journal article" date="2017" name="bioRxiv">
        <title>Conservation of a gene cluster reveals novel cercosporin biosynthetic mechanisms and extends production to the genus Colletotrichum.</title>
        <authorList>
            <person name="de Jonge R."/>
            <person name="Ebert M.K."/>
            <person name="Huitt-Roehl C.R."/>
            <person name="Pal P."/>
            <person name="Suttle J.C."/>
            <person name="Spanner R.E."/>
            <person name="Neubauer J.D."/>
            <person name="Jurick W.M.II."/>
            <person name="Stott K.A."/>
            <person name="Secor G.A."/>
            <person name="Thomma B.P.H.J."/>
            <person name="Van de Peer Y."/>
            <person name="Townsend C.A."/>
            <person name="Bolton M.D."/>
        </authorList>
    </citation>
    <scope>NUCLEOTIDE SEQUENCE [LARGE SCALE GENOMIC DNA]</scope>
    <source>
        <strain evidence="12">CBS538.71</strain>
    </source>
</reference>
<feature type="region of interest" description="Disordered" evidence="9">
    <location>
        <begin position="276"/>
        <end position="348"/>
    </location>
</feature>
<evidence type="ECO:0000313" key="12">
    <source>
        <dbReference type="Proteomes" id="UP000237631"/>
    </source>
</evidence>
<evidence type="ECO:0000256" key="6">
    <source>
        <dbReference type="ARBA" id="ARBA00023136"/>
    </source>
</evidence>
<keyword evidence="5 10" id="KW-1133">Transmembrane helix</keyword>
<dbReference type="OrthoDB" id="1926781at2759"/>
<feature type="transmembrane region" description="Helical" evidence="10">
    <location>
        <begin position="247"/>
        <end position="268"/>
    </location>
</feature>
<keyword evidence="12" id="KW-1185">Reference proteome</keyword>
<evidence type="ECO:0000256" key="4">
    <source>
        <dbReference type="ARBA" id="ARBA00022824"/>
    </source>
</evidence>
<dbReference type="GO" id="GO:0005789">
    <property type="term" value="C:endoplasmic reticulum membrane"/>
    <property type="evidence" value="ECO:0007669"/>
    <property type="project" value="UniProtKB-SubCell"/>
</dbReference>
<name>A0A2S6BWS1_9PEZI</name>
<comment type="caution">
    <text evidence="11">The sequence shown here is derived from an EMBL/GenBank/DDBJ whole genome shotgun (WGS) entry which is preliminary data.</text>
</comment>
<evidence type="ECO:0000256" key="10">
    <source>
        <dbReference type="SAM" id="Phobius"/>
    </source>
</evidence>
<accession>A0A2S6BWS1</accession>
<keyword evidence="2 10" id="KW-0812">Transmembrane</keyword>